<dbReference type="CDD" id="cd01164">
    <property type="entry name" value="FruK_PfkB_like"/>
    <property type="match status" value="1"/>
</dbReference>
<keyword evidence="6" id="KW-0423">Lactose metabolism</keyword>
<comment type="similarity">
    <text evidence="1">Belongs to the carbohydrate kinase pfkB family.</text>
</comment>
<comment type="similarity">
    <text evidence="6">Belongs to the carbohydrate kinase PfkB family. LacC subfamily.</text>
</comment>
<keyword evidence="3 6" id="KW-0547">Nucleotide-binding</keyword>
<dbReference type="PROSITE" id="PS00584">
    <property type="entry name" value="PFKB_KINASES_2"/>
    <property type="match status" value="1"/>
</dbReference>
<keyword evidence="5 6" id="KW-0067">ATP-binding</keyword>
<keyword evidence="4 8" id="KW-0418">Kinase</keyword>
<keyword evidence="9" id="KW-1185">Reference proteome</keyword>
<comment type="pathway">
    <text evidence="6">Carbohydrate metabolism; D-tagatose 6-phosphate degradation; D-glyceraldehyde 3-phosphate and glycerone phosphate from D-tagatose 6-phosphate: step 1/2.</text>
</comment>
<name>A0ABW3EHW8_9LACO</name>
<dbReference type="NCBIfam" id="TIGR03168">
    <property type="entry name" value="1-PFK"/>
    <property type="match status" value="1"/>
</dbReference>
<evidence type="ECO:0000256" key="1">
    <source>
        <dbReference type="ARBA" id="ARBA00005380"/>
    </source>
</evidence>
<evidence type="ECO:0000256" key="4">
    <source>
        <dbReference type="ARBA" id="ARBA00022777"/>
    </source>
</evidence>
<organism evidence="8 9">
    <name type="scientific">Loigolactobacillus binensis</name>
    <dbReference type="NCBI Taxonomy" id="2559922"/>
    <lineage>
        <taxon>Bacteria</taxon>
        <taxon>Bacillati</taxon>
        <taxon>Bacillota</taxon>
        <taxon>Bacilli</taxon>
        <taxon>Lactobacillales</taxon>
        <taxon>Lactobacillaceae</taxon>
        <taxon>Loigolactobacillus</taxon>
    </lineage>
</organism>
<comment type="catalytic activity">
    <reaction evidence="6">
        <text>D-tagatofuranose 6-phosphate + ATP = D-tagatofuranose 1,6-bisphosphate + ADP + H(+)</text>
        <dbReference type="Rhea" id="RHEA:12420"/>
        <dbReference type="ChEBI" id="CHEBI:15378"/>
        <dbReference type="ChEBI" id="CHEBI:30616"/>
        <dbReference type="ChEBI" id="CHEBI:58694"/>
        <dbReference type="ChEBI" id="CHEBI:58695"/>
        <dbReference type="ChEBI" id="CHEBI:456216"/>
        <dbReference type="EC" id="2.7.1.144"/>
    </reaction>
</comment>
<dbReference type="PANTHER" id="PTHR46566">
    <property type="entry name" value="1-PHOSPHOFRUCTOKINASE-RELATED"/>
    <property type="match status" value="1"/>
</dbReference>
<dbReference type="EMBL" id="JBHTIO010000055">
    <property type="protein sequence ID" value="MFD0898543.1"/>
    <property type="molecule type" value="Genomic_DNA"/>
</dbReference>
<dbReference type="PROSITE" id="PS00583">
    <property type="entry name" value="PFKB_KINASES_1"/>
    <property type="match status" value="1"/>
</dbReference>
<dbReference type="RefSeq" id="WP_137636858.1">
    <property type="nucleotide sequence ID" value="NZ_BJDN01000003.1"/>
</dbReference>
<dbReference type="Pfam" id="PF00294">
    <property type="entry name" value="PfkB"/>
    <property type="match status" value="1"/>
</dbReference>
<evidence type="ECO:0000256" key="6">
    <source>
        <dbReference type="PIRNR" id="PIRNR000535"/>
    </source>
</evidence>
<dbReference type="InterPro" id="IPR002173">
    <property type="entry name" value="Carboh/pur_kinase_PfkB_CS"/>
</dbReference>
<dbReference type="InterPro" id="IPR017583">
    <property type="entry name" value="Tagatose/fructose_Pkinase"/>
</dbReference>
<dbReference type="InterPro" id="IPR011611">
    <property type="entry name" value="PfkB_dom"/>
</dbReference>
<feature type="domain" description="Carbohydrate kinase PfkB" evidence="7">
    <location>
        <begin position="17"/>
        <end position="294"/>
    </location>
</feature>
<evidence type="ECO:0000313" key="9">
    <source>
        <dbReference type="Proteomes" id="UP001597104"/>
    </source>
</evidence>
<accession>A0ABW3EHW8</accession>
<reference evidence="9" key="1">
    <citation type="journal article" date="2019" name="Int. J. Syst. Evol. Microbiol.">
        <title>The Global Catalogue of Microorganisms (GCM) 10K type strain sequencing project: providing services to taxonomists for standard genome sequencing and annotation.</title>
        <authorList>
            <consortium name="The Broad Institute Genomics Platform"/>
            <consortium name="The Broad Institute Genome Sequencing Center for Infectious Disease"/>
            <person name="Wu L."/>
            <person name="Ma J."/>
        </authorList>
    </citation>
    <scope>NUCLEOTIDE SEQUENCE [LARGE SCALE GENOMIC DNA]</scope>
    <source>
        <strain evidence="9">CCM 8925</strain>
    </source>
</reference>
<evidence type="ECO:0000259" key="7">
    <source>
        <dbReference type="Pfam" id="PF00294"/>
    </source>
</evidence>
<sequence>MILTVTMNPSIDVSYPLNHLKIDDVNRTTEVSKTAGGKGLNVSRVIQQLGTKILATGIIGGFFGQFIETKLSEDHIEHNFYKIDQESRECIAILHDGGNQTEILESGPVLSEEEKNAFLNHYNDLLAQSSLVTISGSLPSGVNPNFYALMVRLAHGKGKKVLLDTSGESLKTALLSQEKPDLIKPNEEELQQLIPIELNIHNPESLKAALSTPDLKDVEWICVSLGKAGAFVKHGSTFYSVSIPAINVVNPVGSGDATLAGLAVAIDSHQSDEVILKTAMTTGMLNTMERQTGFIDSDKFDEYFKKVLVTQV</sequence>
<dbReference type="Proteomes" id="UP001597104">
    <property type="component" value="Unassembled WGS sequence"/>
</dbReference>
<dbReference type="Gene3D" id="3.40.1190.20">
    <property type="match status" value="1"/>
</dbReference>
<gene>
    <name evidence="8" type="ORF">ACFQZ7_12540</name>
</gene>
<comment type="caution">
    <text evidence="8">The sequence shown here is derived from an EMBL/GenBank/DDBJ whole genome shotgun (WGS) entry which is preliminary data.</text>
</comment>
<dbReference type="InterPro" id="IPR029056">
    <property type="entry name" value="Ribokinase-like"/>
</dbReference>
<keyword evidence="2 6" id="KW-0808">Transferase</keyword>
<dbReference type="EC" id="2.7.1.144" evidence="6"/>
<dbReference type="PANTHER" id="PTHR46566:SF5">
    <property type="entry name" value="1-PHOSPHOFRUCTOKINASE"/>
    <property type="match status" value="1"/>
</dbReference>
<evidence type="ECO:0000256" key="2">
    <source>
        <dbReference type="ARBA" id="ARBA00022679"/>
    </source>
</evidence>
<dbReference type="PIRSF" id="PIRSF000535">
    <property type="entry name" value="1PFK/6PFK/LacC"/>
    <property type="match status" value="1"/>
</dbReference>
<evidence type="ECO:0000256" key="5">
    <source>
        <dbReference type="ARBA" id="ARBA00022840"/>
    </source>
</evidence>
<proteinExistence type="inferred from homology"/>
<evidence type="ECO:0000256" key="3">
    <source>
        <dbReference type="ARBA" id="ARBA00022741"/>
    </source>
</evidence>
<dbReference type="GO" id="GO:0016301">
    <property type="term" value="F:kinase activity"/>
    <property type="evidence" value="ECO:0007669"/>
    <property type="project" value="UniProtKB-KW"/>
</dbReference>
<protein>
    <recommendedName>
        <fullName evidence="6">Tagatose-6-phosphate kinase</fullName>
        <ecNumber evidence="6">2.7.1.144</ecNumber>
    </recommendedName>
</protein>
<dbReference type="SUPFAM" id="SSF53613">
    <property type="entry name" value="Ribokinase-like"/>
    <property type="match status" value="1"/>
</dbReference>
<evidence type="ECO:0000313" key="8">
    <source>
        <dbReference type="EMBL" id="MFD0898543.1"/>
    </source>
</evidence>